<comment type="similarity">
    <text evidence="1 3">Belongs to the ATG13 family. Fungi subfamily.</text>
</comment>
<feature type="compositionally biased region" description="Basic residues" evidence="4">
    <location>
        <begin position="978"/>
        <end position="996"/>
    </location>
</feature>
<dbReference type="GO" id="GO:0034727">
    <property type="term" value="P:piecemeal microautophagy of the nucleus"/>
    <property type="evidence" value="ECO:0007669"/>
    <property type="project" value="TreeGrafter"/>
</dbReference>
<evidence type="ECO:0000256" key="3">
    <source>
        <dbReference type="RuleBase" id="RU361214"/>
    </source>
</evidence>
<feature type="compositionally biased region" description="Basic and acidic residues" evidence="4">
    <location>
        <begin position="843"/>
        <end position="854"/>
    </location>
</feature>
<feature type="compositionally biased region" description="Low complexity" evidence="4">
    <location>
        <begin position="1037"/>
        <end position="1048"/>
    </location>
</feature>
<keyword evidence="2 3" id="KW-0072">Autophagy</keyword>
<feature type="region of interest" description="Disordered" evidence="4">
    <location>
        <begin position="1168"/>
        <end position="1201"/>
    </location>
</feature>
<dbReference type="GO" id="GO:0005829">
    <property type="term" value="C:cytosol"/>
    <property type="evidence" value="ECO:0007669"/>
    <property type="project" value="TreeGrafter"/>
</dbReference>
<evidence type="ECO:0000256" key="2">
    <source>
        <dbReference type="ARBA" id="ARBA00023006"/>
    </source>
</evidence>
<feature type="region of interest" description="Disordered" evidence="4">
    <location>
        <begin position="536"/>
        <end position="576"/>
    </location>
</feature>
<feature type="region of interest" description="Disordered" evidence="4">
    <location>
        <begin position="660"/>
        <end position="708"/>
    </location>
</feature>
<feature type="compositionally biased region" description="Low complexity" evidence="4">
    <location>
        <begin position="745"/>
        <end position="756"/>
    </location>
</feature>
<evidence type="ECO:0000256" key="4">
    <source>
        <dbReference type="SAM" id="MobiDB-lite"/>
    </source>
</evidence>
<sequence>MNQAFSPGRRDSPLAYRLSSSPAPSTSPSLASDSVFEHHYDRSAAGTPLGYSTQPPQPSSRKNSVSGEQRADQIIREVYSKVAQVVAQARVTGVQPAAHARKPNKWFNLETNDIEGLKEQLKFWKANATTTPQPLLIDVYLDISSLSRGQTLMLRDEQTMRRQRMSHESLYTVEGQGQSEHGAPGRYNSVLLESWQLTFSHSTPTQPPELPTVYKKSVAFFRSLYSHVRLLPAYRLSRRFRRKQSGMGVGYRVSTSRVAPYDEAGLDQLHSSGDMRRGIEEYNFGSIETPLGVFSLHVNYRLECDFSIDDPDLAVLDGRLADMDENYFSPRSLGAMRELNNGSPLVSQQQQQSRRDSMSSQRGMPYDNEDLRRTSIGHGSLPRRLKTTHGSTMSIHSQDSSQSAAGHGGGQYRHSPVNIPAGSLPARMTARTNSIGSNASSPAGGGGGVPTHPSAATGSASSRRLSNLQPSSHEKRSSWQSFSPAIQAATGPAFTPPSAGFSLGRPVANGWRQEQPPFCTTNMVDTQPAVNVQPQHHVPFDSQTPPFQVQSTSQSHHATDDPHSRIEHQQHPLSQPSAALPLVRRASMTFATTGLREGQQAYTTIPVFTPSSSATGRPHLMGLEMPPLAMDPADRTAIAGAEPDHDAELGAFLRTLETNRRRLEMPVTASQQQRSGGDDDHVQQQQQQQQPPLSGQQPHQQQKPSRTRMALARFQELHEMNNSFSESLSDMVASQHGDFQPPSPSQLQQQQHCSSPGRGKRESTSGISPNHPHHHPQSTASTTEPGIHILPPSSPPFSSTRFSDRRQEREHPHTLSDDGPHASRSVSPPPPQSSSSSPQHPSWRRDDLLLRETTPRSPPPPPLTASSRPSAPSRTSFSSDNVFISTSLPPAAVAAHSAYPARETHSLAASRVYPQHNYSHNEQPSPRVFSERSNPDPRLHERYASDGHHDDSYHAQHHHHHHPTAAKQRRSSAGGAMTHHHHHHHPHQHHQNRPHHPHDPQRRYTDTAILEEQPGRPPGGLGAEYESRQQQLQQPISAATAAASGSSSPFNMGLQLYDDTHQQQQQQNPHHAHHHHRHHRSPHNPIADTTTTTTISSSSSSRAQSRPSNHHHHHHRHHHDRDRLGDDDNQPPLPAAPPHHHHHTYNDTDDDELLFEMSGLDILDCRSAASSAGGASASASGRGHGAGETRPGSPPFNPFLA</sequence>
<evidence type="ECO:0000313" key="6">
    <source>
        <dbReference type="EMBL" id="TPX58117.1"/>
    </source>
</evidence>
<feature type="compositionally biased region" description="Low complexity" evidence="4">
    <location>
        <begin position="864"/>
        <end position="878"/>
    </location>
</feature>
<feature type="compositionally biased region" description="Pro residues" evidence="4">
    <location>
        <begin position="1192"/>
        <end position="1201"/>
    </location>
</feature>
<dbReference type="InterPro" id="IPR018731">
    <property type="entry name" value="Atg13_N"/>
</dbReference>
<feature type="region of interest" description="Disordered" evidence="4">
    <location>
        <begin position="916"/>
        <end position="1147"/>
    </location>
</feature>
<dbReference type="STRING" id="109895.A0A507E3Z5"/>
<dbReference type="Pfam" id="PF10033">
    <property type="entry name" value="ATG13"/>
    <property type="match status" value="1"/>
</dbReference>
<dbReference type="PANTHER" id="PTHR13430:SF4">
    <property type="entry name" value="AUTOPHAGY-RELATED PROTEIN 13"/>
    <property type="match status" value="1"/>
</dbReference>
<feature type="region of interest" description="Disordered" evidence="4">
    <location>
        <begin position="733"/>
        <end position="878"/>
    </location>
</feature>
<feature type="compositionally biased region" description="Low complexity" evidence="4">
    <location>
        <begin position="1168"/>
        <end position="1181"/>
    </location>
</feature>
<dbReference type="GO" id="GO:1990316">
    <property type="term" value="C:Atg1/ULK1 kinase complex"/>
    <property type="evidence" value="ECO:0007669"/>
    <property type="project" value="InterPro"/>
</dbReference>
<feature type="compositionally biased region" description="Basic residues" evidence="4">
    <location>
        <begin position="1070"/>
        <end position="1082"/>
    </location>
</feature>
<feature type="domain" description="Autophagy-related protein 13 N-terminal" evidence="5">
    <location>
        <begin position="75"/>
        <end position="306"/>
    </location>
</feature>
<feature type="region of interest" description="Disordered" evidence="4">
    <location>
        <begin position="335"/>
        <end position="520"/>
    </location>
</feature>
<gene>
    <name evidence="6" type="ORF">PhCBS80983_g03329</name>
</gene>
<dbReference type="AlphaFoldDB" id="A0A507E3Z5"/>
<dbReference type="GO" id="GO:0000423">
    <property type="term" value="P:mitophagy"/>
    <property type="evidence" value="ECO:0007669"/>
    <property type="project" value="TreeGrafter"/>
</dbReference>
<feature type="compositionally biased region" description="Low complexity" evidence="4">
    <location>
        <begin position="18"/>
        <end position="34"/>
    </location>
</feature>
<reference evidence="6 7" key="1">
    <citation type="journal article" date="2019" name="Sci. Rep.">
        <title>Comparative genomics of chytrid fungi reveal insights into the obligate biotrophic and pathogenic lifestyle of Synchytrium endobioticum.</title>
        <authorList>
            <person name="van de Vossenberg B.T.L.H."/>
            <person name="Warris S."/>
            <person name="Nguyen H.D.T."/>
            <person name="van Gent-Pelzer M.P.E."/>
            <person name="Joly D.L."/>
            <person name="van de Geest H.C."/>
            <person name="Bonants P.J.M."/>
            <person name="Smith D.S."/>
            <person name="Levesque C.A."/>
            <person name="van der Lee T.A.J."/>
        </authorList>
    </citation>
    <scope>NUCLEOTIDE SEQUENCE [LARGE SCALE GENOMIC DNA]</scope>
    <source>
        <strain evidence="6 7">CBS 809.83</strain>
    </source>
</reference>
<dbReference type="InterPro" id="IPR036570">
    <property type="entry name" value="HORMA_dom_sf"/>
</dbReference>
<dbReference type="PANTHER" id="PTHR13430">
    <property type="match status" value="1"/>
</dbReference>
<evidence type="ECO:0000256" key="1">
    <source>
        <dbReference type="ARBA" id="ARBA00005246"/>
    </source>
</evidence>
<feature type="compositionally biased region" description="Basic residues" evidence="4">
    <location>
        <begin position="1108"/>
        <end position="1120"/>
    </location>
</feature>
<feature type="compositionally biased region" description="Basic and acidic residues" evidence="4">
    <location>
        <begin position="802"/>
        <end position="821"/>
    </location>
</feature>
<feature type="compositionally biased region" description="Polar residues" evidence="4">
    <location>
        <begin position="541"/>
        <end position="556"/>
    </location>
</feature>
<dbReference type="Proteomes" id="UP000318582">
    <property type="component" value="Unassembled WGS sequence"/>
</dbReference>
<organism evidence="6 7">
    <name type="scientific">Powellomyces hirtus</name>
    <dbReference type="NCBI Taxonomy" id="109895"/>
    <lineage>
        <taxon>Eukaryota</taxon>
        <taxon>Fungi</taxon>
        <taxon>Fungi incertae sedis</taxon>
        <taxon>Chytridiomycota</taxon>
        <taxon>Chytridiomycota incertae sedis</taxon>
        <taxon>Chytridiomycetes</taxon>
        <taxon>Spizellomycetales</taxon>
        <taxon>Powellomycetaceae</taxon>
        <taxon>Powellomyces</taxon>
    </lineage>
</organism>
<dbReference type="EMBL" id="QEAQ01000041">
    <property type="protein sequence ID" value="TPX58117.1"/>
    <property type="molecule type" value="Genomic_DNA"/>
</dbReference>
<comment type="caution">
    <text evidence="6">The sequence shown here is derived from an EMBL/GenBank/DDBJ whole genome shotgun (WGS) entry which is preliminary data.</text>
</comment>
<proteinExistence type="inferred from homology"/>
<feature type="compositionally biased region" description="Polar residues" evidence="4">
    <location>
        <begin position="50"/>
        <end position="67"/>
    </location>
</feature>
<feature type="compositionally biased region" description="Low complexity" evidence="4">
    <location>
        <begin position="1089"/>
        <end position="1101"/>
    </location>
</feature>
<dbReference type="Gene3D" id="3.30.900.10">
    <property type="entry name" value="HORMA domain"/>
    <property type="match status" value="1"/>
</dbReference>
<keyword evidence="7" id="KW-1185">Reference proteome</keyword>
<feature type="compositionally biased region" description="Low complexity" evidence="4">
    <location>
        <begin position="683"/>
        <end position="704"/>
    </location>
</feature>
<feature type="compositionally biased region" description="Low complexity" evidence="4">
    <location>
        <begin position="347"/>
        <end position="362"/>
    </location>
</feature>
<feature type="compositionally biased region" description="Polar residues" evidence="4">
    <location>
        <begin position="456"/>
        <end position="471"/>
    </location>
</feature>
<name>A0A507E3Z5_9FUNG</name>
<dbReference type="InterPro" id="IPR040182">
    <property type="entry name" value="ATG13"/>
</dbReference>
<protein>
    <recommendedName>
        <fullName evidence="3">Autophagy-related protein 13</fullName>
    </recommendedName>
</protein>
<feature type="compositionally biased region" description="Low complexity" evidence="4">
    <location>
        <begin position="396"/>
        <end position="405"/>
    </location>
</feature>
<dbReference type="GO" id="GO:0000407">
    <property type="term" value="C:phagophore assembly site"/>
    <property type="evidence" value="ECO:0007669"/>
    <property type="project" value="TreeGrafter"/>
</dbReference>
<feature type="compositionally biased region" description="Basic and acidic residues" evidence="4">
    <location>
        <begin position="557"/>
        <end position="570"/>
    </location>
</feature>
<feature type="compositionally biased region" description="Basic residues" evidence="4">
    <location>
        <begin position="955"/>
        <end position="970"/>
    </location>
</feature>
<evidence type="ECO:0000313" key="7">
    <source>
        <dbReference type="Proteomes" id="UP000318582"/>
    </source>
</evidence>
<feature type="compositionally biased region" description="Basic and acidic residues" evidence="4">
    <location>
        <begin position="929"/>
        <end position="954"/>
    </location>
</feature>
<accession>A0A507E3Z5</accession>
<evidence type="ECO:0000259" key="5">
    <source>
        <dbReference type="Pfam" id="PF10033"/>
    </source>
</evidence>
<dbReference type="GO" id="GO:0034497">
    <property type="term" value="P:protein localization to phagophore assembly site"/>
    <property type="evidence" value="ECO:0007669"/>
    <property type="project" value="TreeGrafter"/>
</dbReference>
<feature type="region of interest" description="Disordered" evidence="4">
    <location>
        <begin position="1"/>
        <end position="69"/>
    </location>
</feature>